<dbReference type="STRING" id="319939.SAMN05216263_114141"/>
<feature type="domain" description="HTH tetR-type" evidence="3">
    <location>
        <begin position="14"/>
        <end position="74"/>
    </location>
</feature>
<protein>
    <submittedName>
        <fullName evidence="5">TetR/AcrR family transcriptional regulator</fullName>
    </submittedName>
</protein>
<dbReference type="EMBL" id="AP022213">
    <property type="protein sequence ID" value="BBT16856.1"/>
    <property type="molecule type" value="Genomic_DNA"/>
</dbReference>
<dbReference type="SUPFAM" id="SSF46689">
    <property type="entry name" value="Homeodomain-like"/>
    <property type="match status" value="1"/>
</dbReference>
<evidence type="ECO:0000256" key="1">
    <source>
        <dbReference type="ARBA" id="ARBA00023125"/>
    </source>
</evidence>
<sequence>MPDHRTKVGAERRQRTRRKLVITAFRLLAERGIDEPIIDLVIRQAELSRGTFYNHFRSERELFLAVAAEVSVEIIGSVDPIVLRHDNPAVRVACGVTLCVKLARRYPVIAAFLAKGGAQAVFAGGSAMAVIGREVLSGREQGLFTVQETSLAIDLVLGPVLCTFGTLLQREIDEAYIRALARSILLALGLEPQLAEQASGIDFGEPEPAADSIFREL</sequence>
<dbReference type="RefSeq" id="WP_074971761.1">
    <property type="nucleotide sequence ID" value="NZ_AP022213.1"/>
</dbReference>
<feature type="DNA-binding region" description="H-T-H motif" evidence="2">
    <location>
        <begin position="37"/>
        <end position="56"/>
    </location>
</feature>
<gene>
    <name evidence="5" type="ORF">R0G64_22195</name>
    <name evidence="4" type="ORF">WP8S17C03_29050</name>
</gene>
<dbReference type="PANTHER" id="PTHR43479:SF11">
    <property type="entry name" value="ACREF_ENVCD OPERON REPRESSOR-RELATED"/>
    <property type="match status" value="1"/>
</dbReference>
<dbReference type="GO" id="GO:0003677">
    <property type="term" value="F:DNA binding"/>
    <property type="evidence" value="ECO:0007669"/>
    <property type="project" value="UniProtKB-UniRule"/>
</dbReference>
<dbReference type="PROSITE" id="PS50977">
    <property type="entry name" value="HTH_TETR_2"/>
    <property type="match status" value="1"/>
</dbReference>
<keyword evidence="1 2" id="KW-0238">DNA-binding</keyword>
<dbReference type="Proteomes" id="UP000515591">
    <property type="component" value="Chromosome"/>
</dbReference>
<proteinExistence type="predicted"/>
<evidence type="ECO:0000313" key="4">
    <source>
        <dbReference type="EMBL" id="BBT16856.1"/>
    </source>
</evidence>
<accession>A0A1I0UK82</accession>
<organism evidence="4 6">
    <name type="scientific">Metapseudomonas otitidis</name>
    <dbReference type="NCBI Taxonomy" id="319939"/>
    <lineage>
        <taxon>Bacteria</taxon>
        <taxon>Pseudomonadati</taxon>
        <taxon>Pseudomonadota</taxon>
        <taxon>Gammaproteobacteria</taxon>
        <taxon>Pseudomonadales</taxon>
        <taxon>Pseudomonadaceae</taxon>
        <taxon>Metapseudomonas</taxon>
    </lineage>
</organism>
<keyword evidence="7" id="KW-1185">Reference proteome</keyword>
<evidence type="ECO:0000313" key="7">
    <source>
        <dbReference type="Proteomes" id="UP001273935"/>
    </source>
</evidence>
<name>A0A1I0UK82_9GAMM</name>
<dbReference type="EMBL" id="JAWJUL010000102">
    <property type="protein sequence ID" value="MDV3442130.1"/>
    <property type="molecule type" value="Genomic_DNA"/>
</dbReference>
<dbReference type="PANTHER" id="PTHR43479">
    <property type="entry name" value="ACREF/ENVCD OPERON REPRESSOR-RELATED"/>
    <property type="match status" value="1"/>
</dbReference>
<dbReference type="AlphaFoldDB" id="A0A1I0UK82"/>
<evidence type="ECO:0000256" key="2">
    <source>
        <dbReference type="PROSITE-ProRule" id="PRU00335"/>
    </source>
</evidence>
<dbReference type="Gene3D" id="1.10.357.10">
    <property type="entry name" value="Tetracycline Repressor, domain 2"/>
    <property type="match status" value="1"/>
</dbReference>
<reference evidence="5 7" key="2">
    <citation type="submission" date="2023-10" db="EMBL/GenBank/DDBJ databases">
        <title>Pseudomonas otitidis isolated from a paediatric patient with cystic fibrosis in Chile.</title>
        <authorList>
            <person name="Amsteins-Romero L."/>
            <person name="Opazo-Capurro A."/>
            <person name="Matus-Kohler M."/>
            <person name="Gonzalez-Rocha G."/>
        </authorList>
    </citation>
    <scope>NUCLEOTIDE SEQUENCE [LARGE SCALE GENOMIC DNA]</scope>
    <source>
        <strain evidence="5 7">P-714</strain>
    </source>
</reference>
<dbReference type="InterPro" id="IPR009057">
    <property type="entry name" value="Homeodomain-like_sf"/>
</dbReference>
<dbReference type="InterPro" id="IPR050624">
    <property type="entry name" value="HTH-type_Tx_Regulator"/>
</dbReference>
<evidence type="ECO:0000313" key="5">
    <source>
        <dbReference type="EMBL" id="MDV3442130.1"/>
    </source>
</evidence>
<reference evidence="4 6" key="1">
    <citation type="submission" date="2019-12" db="EMBL/GenBank/DDBJ databases">
        <title>complete genome sequences of Pseudomonas otitidis str. WP8-S17-CRE-03 isolated from wastewater treatment plant effluent.</title>
        <authorList>
            <person name="Sekizuka T."/>
            <person name="Itokawa K."/>
            <person name="Yatsu K."/>
            <person name="Inamine Y."/>
            <person name="Kuroda M."/>
        </authorList>
    </citation>
    <scope>NUCLEOTIDE SEQUENCE [LARGE SCALE GENOMIC DNA]</scope>
    <source>
        <strain evidence="4 6">WP8-S17-CRE-03</strain>
    </source>
</reference>
<dbReference type="PRINTS" id="PR00455">
    <property type="entry name" value="HTHTETR"/>
</dbReference>
<dbReference type="Proteomes" id="UP001273935">
    <property type="component" value="Unassembled WGS sequence"/>
</dbReference>
<dbReference type="InterPro" id="IPR001647">
    <property type="entry name" value="HTH_TetR"/>
</dbReference>
<evidence type="ECO:0000313" key="6">
    <source>
        <dbReference type="Proteomes" id="UP000515591"/>
    </source>
</evidence>
<evidence type="ECO:0000259" key="3">
    <source>
        <dbReference type="PROSITE" id="PS50977"/>
    </source>
</evidence>
<dbReference type="Pfam" id="PF00440">
    <property type="entry name" value="TetR_N"/>
    <property type="match status" value="1"/>
</dbReference>